<comment type="caution">
    <text evidence="4">The sequence shown here is derived from an EMBL/GenBank/DDBJ whole genome shotgun (WGS) entry which is preliminary data.</text>
</comment>
<dbReference type="GO" id="GO:0035529">
    <property type="term" value="F:NADH pyrophosphatase activity"/>
    <property type="evidence" value="ECO:0007669"/>
    <property type="project" value="TreeGrafter"/>
</dbReference>
<dbReference type="InterPro" id="IPR000086">
    <property type="entry name" value="NUDIX_hydrolase_dom"/>
</dbReference>
<sequence>MSDYIEEIEGFKVVLDPFNGITIDKNSFPKDKQSFDKNLEKLLFISKQKNRRLVWITIDINKSEFIPIAVKYSFEFHTCENDYVFMVKKLVENAIIPTAANHTLGVGVVVINDNEELLVIKERISKAGYKLPGGHIDNGELISAAAVRETFEETGIEVQFESIISLGHFYPHQFSQSNLYVLCKAKPLSYEIKIKDTYEIQDAKWVNVYEYLEDENVLEYNKVIVSYVLNSKGLYLKDLESFKNIPKSYELYFPIK</sequence>
<organism evidence="4 5">
    <name type="scientific">Malaciobacter mytili LMG 24559</name>
    <dbReference type="NCBI Taxonomy" id="1032238"/>
    <lineage>
        <taxon>Bacteria</taxon>
        <taxon>Pseudomonadati</taxon>
        <taxon>Campylobacterota</taxon>
        <taxon>Epsilonproteobacteria</taxon>
        <taxon>Campylobacterales</taxon>
        <taxon>Arcobacteraceae</taxon>
        <taxon>Malaciobacter</taxon>
    </lineage>
</organism>
<feature type="domain" description="Nudix hydrolase" evidence="3">
    <location>
        <begin position="101"/>
        <end position="230"/>
    </location>
</feature>
<proteinExistence type="inferred from homology"/>
<dbReference type="AlphaFoldDB" id="A0AAX2AIC4"/>
<dbReference type="Pfam" id="PF00293">
    <property type="entry name" value="NUDIX"/>
    <property type="match status" value="1"/>
</dbReference>
<dbReference type="Gene3D" id="3.40.630.30">
    <property type="match status" value="1"/>
</dbReference>
<dbReference type="PROSITE" id="PS00893">
    <property type="entry name" value="NUDIX_BOX"/>
    <property type="match status" value="1"/>
</dbReference>
<dbReference type="Proteomes" id="UP000290092">
    <property type="component" value="Unassembled WGS sequence"/>
</dbReference>
<dbReference type="CDD" id="cd04670">
    <property type="entry name" value="NUDIX_ASFGF2_Nudt6"/>
    <property type="match status" value="1"/>
</dbReference>
<dbReference type="InterPro" id="IPR020476">
    <property type="entry name" value="Nudix_hydrolase"/>
</dbReference>
<accession>A0AAX2AIC4</accession>
<evidence type="ECO:0000313" key="4">
    <source>
        <dbReference type="EMBL" id="RXK15919.1"/>
    </source>
</evidence>
<keyword evidence="1 2" id="KW-0378">Hydrolase</keyword>
<evidence type="ECO:0000256" key="1">
    <source>
        <dbReference type="ARBA" id="ARBA00022801"/>
    </source>
</evidence>
<dbReference type="RefSeq" id="WP_114842724.1">
    <property type="nucleotide sequence ID" value="NZ_CP031219.1"/>
</dbReference>
<protein>
    <submittedName>
        <fullName evidence="4">DNA mismatch repair protein MutT</fullName>
    </submittedName>
</protein>
<dbReference type="InterPro" id="IPR040618">
    <property type="entry name" value="Pre-Nudix"/>
</dbReference>
<dbReference type="InterPro" id="IPR003293">
    <property type="entry name" value="Nudix_hydrolase6-like"/>
</dbReference>
<dbReference type="InterPro" id="IPR020084">
    <property type="entry name" value="NUDIX_hydrolase_CS"/>
</dbReference>
<keyword evidence="5" id="KW-1185">Reference proteome</keyword>
<dbReference type="GO" id="GO:0047631">
    <property type="term" value="F:ADP-ribose diphosphatase activity"/>
    <property type="evidence" value="ECO:0007669"/>
    <property type="project" value="TreeGrafter"/>
</dbReference>
<dbReference type="Gene3D" id="3.90.79.10">
    <property type="entry name" value="Nucleoside Triphosphate Pyrophosphohydrolase"/>
    <property type="match status" value="1"/>
</dbReference>
<reference evidence="4 5" key="1">
    <citation type="submission" date="2017-09" db="EMBL/GenBank/DDBJ databases">
        <title>Genomics of the genus Arcobacter.</title>
        <authorList>
            <person name="Perez-Cataluna A."/>
            <person name="Figueras M.J."/>
            <person name="Salas-Masso N."/>
        </authorList>
    </citation>
    <scope>NUCLEOTIDE SEQUENCE [LARGE SCALE GENOMIC DNA]</scope>
    <source>
        <strain evidence="4 5">CECT 7386</strain>
    </source>
</reference>
<dbReference type="GO" id="GO:0051287">
    <property type="term" value="F:NAD binding"/>
    <property type="evidence" value="ECO:0007669"/>
    <property type="project" value="TreeGrafter"/>
</dbReference>
<dbReference type="InterPro" id="IPR015797">
    <property type="entry name" value="NUDIX_hydrolase-like_dom_sf"/>
</dbReference>
<evidence type="ECO:0000313" key="5">
    <source>
        <dbReference type="Proteomes" id="UP000290092"/>
    </source>
</evidence>
<comment type="similarity">
    <text evidence="2">Belongs to the Nudix hydrolase family.</text>
</comment>
<dbReference type="PANTHER" id="PTHR13994:SF13">
    <property type="entry name" value="FI03680P"/>
    <property type="match status" value="1"/>
</dbReference>
<dbReference type="Pfam" id="PF18290">
    <property type="entry name" value="Nudix_hydro"/>
    <property type="match status" value="1"/>
</dbReference>
<gene>
    <name evidence="4" type="ORF">CP985_06025</name>
</gene>
<evidence type="ECO:0000256" key="2">
    <source>
        <dbReference type="RuleBase" id="RU003476"/>
    </source>
</evidence>
<dbReference type="SUPFAM" id="SSF55811">
    <property type="entry name" value="Nudix"/>
    <property type="match status" value="1"/>
</dbReference>
<dbReference type="EMBL" id="NXID01000017">
    <property type="protein sequence ID" value="RXK15919.1"/>
    <property type="molecule type" value="Genomic_DNA"/>
</dbReference>
<dbReference type="KEGG" id="amyt:AMYT_2366"/>
<evidence type="ECO:0000259" key="3">
    <source>
        <dbReference type="PROSITE" id="PS51462"/>
    </source>
</evidence>
<name>A0AAX2AIC4_9BACT</name>
<dbReference type="PANTHER" id="PTHR13994">
    <property type="entry name" value="NUDIX HYDROLASE RELATED"/>
    <property type="match status" value="1"/>
</dbReference>
<dbReference type="PRINTS" id="PR00502">
    <property type="entry name" value="NUDIXFAMILY"/>
</dbReference>
<dbReference type="PROSITE" id="PS51462">
    <property type="entry name" value="NUDIX"/>
    <property type="match status" value="1"/>
</dbReference>